<dbReference type="RefSeq" id="WP_348392552.1">
    <property type="nucleotide sequence ID" value="NZ_CP134145.1"/>
</dbReference>
<keyword evidence="3" id="KW-1185">Reference proteome</keyword>
<feature type="transmembrane region" description="Helical" evidence="1">
    <location>
        <begin position="40"/>
        <end position="65"/>
    </location>
</feature>
<evidence type="ECO:0000313" key="3">
    <source>
        <dbReference type="Proteomes" id="UP001258994"/>
    </source>
</evidence>
<keyword evidence="1" id="KW-0472">Membrane</keyword>
<evidence type="ECO:0000256" key="1">
    <source>
        <dbReference type="SAM" id="Phobius"/>
    </source>
</evidence>
<reference evidence="3" key="1">
    <citation type="submission" date="2023-09" db="EMBL/GenBank/DDBJ databases">
        <authorList>
            <person name="Zhang C."/>
        </authorList>
    </citation>
    <scope>NUCLEOTIDE SEQUENCE [LARGE SCALE GENOMIC DNA]</scope>
    <source>
        <strain evidence="3">SQ149</strain>
    </source>
</reference>
<keyword evidence="1" id="KW-1133">Transmembrane helix</keyword>
<evidence type="ECO:0000313" key="2">
    <source>
        <dbReference type="EMBL" id="WNC73440.1"/>
    </source>
</evidence>
<accession>A0ABY9TX89</accession>
<feature type="transmembrane region" description="Helical" evidence="1">
    <location>
        <begin position="165"/>
        <end position="182"/>
    </location>
</feature>
<gene>
    <name evidence="2" type="ORF">RGQ13_05445</name>
</gene>
<dbReference type="PANTHER" id="PTHR34368:SF1">
    <property type="entry name" value="OS01G0962200 PROTEIN"/>
    <property type="match status" value="1"/>
</dbReference>
<organism evidence="2 3">
    <name type="scientific">Thalassotalea psychrophila</name>
    <dbReference type="NCBI Taxonomy" id="3065647"/>
    <lineage>
        <taxon>Bacteria</taxon>
        <taxon>Pseudomonadati</taxon>
        <taxon>Pseudomonadota</taxon>
        <taxon>Gammaproteobacteria</taxon>
        <taxon>Alteromonadales</taxon>
        <taxon>Colwelliaceae</taxon>
        <taxon>Thalassotalea</taxon>
    </lineage>
</organism>
<name>A0ABY9TX89_9GAMM</name>
<evidence type="ECO:0008006" key="4">
    <source>
        <dbReference type="Google" id="ProtNLM"/>
    </source>
</evidence>
<feature type="transmembrane region" description="Helical" evidence="1">
    <location>
        <begin position="226"/>
        <end position="242"/>
    </location>
</feature>
<sequence>MNKKYLILSIFALAIYLLVVPPLAQDLQYHQFADQQTLLFIPNALNVLSNAAFFIVGLIGITALLNQPDKYCDKKVLPSYQLFFVGLMLTSLGSGYYHLEPNNFTLVFDRLAIAISFMALFTALFGELISLKLANKMLMPLVALGTLGVVYWAVSEQYMYGDMRLYLLTQYLPLALLPFMLIKYKWRYSHQYSCIFILLFYVLAKFTEVYDQPIMELTGGISGHTIKHLLAALSGYWVYWLLKNRKVKN</sequence>
<protein>
    <recommendedName>
        <fullName evidence="4">Alkaline phytoceramidase</fullName>
    </recommendedName>
</protein>
<feature type="transmembrane region" description="Helical" evidence="1">
    <location>
        <begin position="77"/>
        <end position="99"/>
    </location>
</feature>
<proteinExistence type="predicted"/>
<feature type="transmembrane region" description="Helical" evidence="1">
    <location>
        <begin position="111"/>
        <end position="130"/>
    </location>
</feature>
<dbReference type="Proteomes" id="UP001258994">
    <property type="component" value="Chromosome"/>
</dbReference>
<dbReference type="EMBL" id="CP134145">
    <property type="protein sequence ID" value="WNC73440.1"/>
    <property type="molecule type" value="Genomic_DNA"/>
</dbReference>
<feature type="transmembrane region" description="Helical" evidence="1">
    <location>
        <begin position="137"/>
        <end position="153"/>
    </location>
</feature>
<dbReference type="PANTHER" id="PTHR34368">
    <property type="entry name" value="OS01G0962200 PROTEIN"/>
    <property type="match status" value="1"/>
</dbReference>
<feature type="transmembrane region" description="Helical" evidence="1">
    <location>
        <begin position="189"/>
        <end position="206"/>
    </location>
</feature>
<keyword evidence="1" id="KW-0812">Transmembrane</keyword>